<evidence type="ECO:0000256" key="8">
    <source>
        <dbReference type="ARBA" id="ARBA00022833"/>
    </source>
</evidence>
<dbReference type="GO" id="GO:0061665">
    <property type="term" value="F:SUMO ligase activity"/>
    <property type="evidence" value="ECO:0007669"/>
    <property type="project" value="TreeGrafter"/>
</dbReference>
<dbReference type="PROSITE" id="PS01359">
    <property type="entry name" value="ZF_PHD_1"/>
    <property type="match status" value="1"/>
</dbReference>
<dbReference type="InterPro" id="IPR019786">
    <property type="entry name" value="Zinc_finger_PHD-type_CS"/>
</dbReference>
<dbReference type="CDD" id="cd16792">
    <property type="entry name" value="SP-RING_Siz-like"/>
    <property type="match status" value="1"/>
</dbReference>
<dbReference type="InterPro" id="IPR004181">
    <property type="entry name" value="Znf_MIZ"/>
</dbReference>
<evidence type="ECO:0000256" key="9">
    <source>
        <dbReference type="ARBA" id="ARBA00023242"/>
    </source>
</evidence>
<dbReference type="Pfam" id="PF02891">
    <property type="entry name" value="zf-MIZ"/>
    <property type="match status" value="1"/>
</dbReference>
<dbReference type="GO" id="GO:0016925">
    <property type="term" value="P:protein sumoylation"/>
    <property type="evidence" value="ECO:0007669"/>
    <property type="project" value="UniProtKB-UniPathway"/>
</dbReference>
<dbReference type="InterPro" id="IPR013083">
    <property type="entry name" value="Znf_RING/FYVE/PHD"/>
</dbReference>
<dbReference type="EMBL" id="CAJGYO010000014">
    <property type="protein sequence ID" value="CAD6269186.1"/>
    <property type="molecule type" value="Genomic_DNA"/>
</dbReference>
<keyword evidence="4" id="KW-0808">Transferase</keyword>
<dbReference type="SUPFAM" id="SSF68906">
    <property type="entry name" value="SAP domain"/>
    <property type="match status" value="1"/>
</dbReference>
<keyword evidence="5" id="KW-0479">Metal-binding</keyword>
<dbReference type="GO" id="GO:0000785">
    <property type="term" value="C:chromatin"/>
    <property type="evidence" value="ECO:0007669"/>
    <property type="project" value="TreeGrafter"/>
</dbReference>
<dbReference type="FunFam" id="1.10.720.30:FF:000027">
    <property type="entry name" value="E3 SUMO-protein ligase SIZ1"/>
    <property type="match status" value="1"/>
</dbReference>
<comment type="subcellular location">
    <subcellularLocation>
        <location evidence="1">Nucleus</location>
    </subcellularLocation>
</comment>
<dbReference type="PANTHER" id="PTHR10782">
    <property type="entry name" value="ZINC FINGER MIZ DOMAIN-CONTAINING PROTEIN"/>
    <property type="match status" value="1"/>
</dbReference>
<evidence type="ECO:0000259" key="13">
    <source>
        <dbReference type="PROSITE" id="PS50800"/>
    </source>
</evidence>
<name>A0A811RFU9_9POAL</name>
<evidence type="ECO:0000256" key="3">
    <source>
        <dbReference type="ARBA" id="ARBA00005383"/>
    </source>
</evidence>
<keyword evidence="8" id="KW-0862">Zinc</keyword>
<protein>
    <submittedName>
        <fullName evidence="15">Uncharacterized protein</fullName>
    </submittedName>
</protein>
<evidence type="ECO:0000313" key="15">
    <source>
        <dbReference type="EMBL" id="CAD6269186.1"/>
    </source>
</evidence>
<comment type="pathway">
    <text evidence="2">Protein modification; protein sumoylation.</text>
</comment>
<evidence type="ECO:0000259" key="14">
    <source>
        <dbReference type="PROSITE" id="PS51044"/>
    </source>
</evidence>
<comment type="similarity">
    <text evidence="3">Belongs to the PIAS family.</text>
</comment>
<dbReference type="OrthoDB" id="682531at2759"/>
<dbReference type="InterPro" id="IPR003034">
    <property type="entry name" value="SAP_dom"/>
</dbReference>
<dbReference type="InterPro" id="IPR001965">
    <property type="entry name" value="Znf_PHD"/>
</dbReference>
<dbReference type="InterPro" id="IPR011011">
    <property type="entry name" value="Znf_FYVE_PHD"/>
</dbReference>
<evidence type="ECO:0000256" key="4">
    <source>
        <dbReference type="ARBA" id="ARBA00022679"/>
    </source>
</evidence>
<dbReference type="SMART" id="SM00513">
    <property type="entry name" value="SAP"/>
    <property type="match status" value="1"/>
</dbReference>
<feature type="domain" description="SP-RING-type" evidence="14">
    <location>
        <begin position="302"/>
        <end position="385"/>
    </location>
</feature>
<dbReference type="GO" id="GO:0005634">
    <property type="term" value="C:nucleus"/>
    <property type="evidence" value="ECO:0007669"/>
    <property type="project" value="UniProtKB-SubCell"/>
</dbReference>
<accession>A0A811RFU9</accession>
<evidence type="ECO:0000256" key="7">
    <source>
        <dbReference type="ARBA" id="ARBA00022786"/>
    </source>
</evidence>
<dbReference type="CDD" id="cd15570">
    <property type="entry name" value="PHD_Bye1p_SIZ1_like"/>
    <property type="match status" value="1"/>
</dbReference>
<dbReference type="PANTHER" id="PTHR10782:SF42">
    <property type="entry name" value="E3 SUMO-PROTEIN LIGASE SIZ2"/>
    <property type="match status" value="1"/>
</dbReference>
<evidence type="ECO:0000256" key="12">
    <source>
        <dbReference type="SAM" id="MobiDB-lite"/>
    </source>
</evidence>
<evidence type="ECO:0000313" key="16">
    <source>
        <dbReference type="Proteomes" id="UP000604825"/>
    </source>
</evidence>
<evidence type="ECO:0000256" key="1">
    <source>
        <dbReference type="ARBA" id="ARBA00004123"/>
    </source>
</evidence>
<evidence type="ECO:0000256" key="5">
    <source>
        <dbReference type="ARBA" id="ARBA00022723"/>
    </source>
</evidence>
<organism evidence="15 16">
    <name type="scientific">Miscanthus lutarioriparius</name>
    <dbReference type="NCBI Taxonomy" id="422564"/>
    <lineage>
        <taxon>Eukaryota</taxon>
        <taxon>Viridiplantae</taxon>
        <taxon>Streptophyta</taxon>
        <taxon>Embryophyta</taxon>
        <taxon>Tracheophyta</taxon>
        <taxon>Spermatophyta</taxon>
        <taxon>Magnoliopsida</taxon>
        <taxon>Liliopsida</taxon>
        <taxon>Poales</taxon>
        <taxon>Poaceae</taxon>
        <taxon>PACMAD clade</taxon>
        <taxon>Panicoideae</taxon>
        <taxon>Andropogonodae</taxon>
        <taxon>Andropogoneae</taxon>
        <taxon>Saccharinae</taxon>
        <taxon>Miscanthus</taxon>
    </lineage>
</organism>
<dbReference type="PROSITE" id="PS50800">
    <property type="entry name" value="SAP"/>
    <property type="match status" value="1"/>
</dbReference>
<keyword evidence="9" id="KW-0539">Nucleus</keyword>
<feature type="region of interest" description="Disordered" evidence="12">
    <location>
        <begin position="859"/>
        <end position="885"/>
    </location>
</feature>
<keyword evidence="16" id="KW-1185">Reference proteome</keyword>
<evidence type="ECO:0000256" key="6">
    <source>
        <dbReference type="ARBA" id="ARBA00022771"/>
    </source>
</evidence>
<dbReference type="PROSITE" id="PS51044">
    <property type="entry name" value="ZF_SP_RING"/>
    <property type="match status" value="1"/>
</dbReference>
<feature type="region of interest" description="Disordered" evidence="12">
    <location>
        <begin position="617"/>
        <end position="655"/>
    </location>
</feature>
<dbReference type="InterPro" id="IPR036361">
    <property type="entry name" value="SAP_dom_sf"/>
</dbReference>
<dbReference type="UniPathway" id="UPA00886"/>
<dbReference type="SMART" id="SM00249">
    <property type="entry name" value="PHD"/>
    <property type="match status" value="1"/>
</dbReference>
<keyword evidence="7" id="KW-0833">Ubl conjugation pathway</keyword>
<feature type="region of interest" description="Disordered" evidence="12">
    <location>
        <begin position="81"/>
        <end position="113"/>
    </location>
</feature>
<evidence type="ECO:0000256" key="10">
    <source>
        <dbReference type="ARBA" id="ARBA00059134"/>
    </source>
</evidence>
<dbReference type="Gene3D" id="3.30.40.10">
    <property type="entry name" value="Zinc/RING finger domain, C3HC4 (zinc finger)"/>
    <property type="match status" value="2"/>
</dbReference>
<gene>
    <name evidence="15" type="ORF">NCGR_LOCUS52491</name>
</gene>
<proteinExistence type="inferred from homology"/>
<dbReference type="SUPFAM" id="SSF57903">
    <property type="entry name" value="FYVE/PHD zinc finger"/>
    <property type="match status" value="1"/>
</dbReference>
<comment type="caution">
    <text evidence="15">The sequence shown here is derived from an EMBL/GenBank/DDBJ whole genome shotgun (WGS) entry which is preliminary data.</text>
</comment>
<dbReference type="FunFam" id="3.30.40.10:FF:000241">
    <property type="entry name" value="E3 SUMO-protein ligase SIZ2"/>
    <property type="match status" value="1"/>
</dbReference>
<dbReference type="Pfam" id="PF02037">
    <property type="entry name" value="SAP"/>
    <property type="match status" value="1"/>
</dbReference>
<dbReference type="Proteomes" id="UP000604825">
    <property type="component" value="Unassembled WGS sequence"/>
</dbReference>
<feature type="compositionally biased region" description="Polar residues" evidence="12">
    <location>
        <begin position="625"/>
        <end position="638"/>
    </location>
</feature>
<evidence type="ECO:0000256" key="11">
    <source>
        <dbReference type="PROSITE-ProRule" id="PRU00452"/>
    </source>
</evidence>
<comment type="function">
    <text evidence="10">Probable SUMO E3 ligase that may regulate Pi starvation responses.</text>
</comment>
<evidence type="ECO:0000256" key="2">
    <source>
        <dbReference type="ARBA" id="ARBA00004718"/>
    </source>
</evidence>
<dbReference type="AlphaFoldDB" id="A0A811RFU9"/>
<keyword evidence="6 11" id="KW-0863">Zinc-finger</keyword>
<dbReference type="InterPro" id="IPR031141">
    <property type="entry name" value="SIZ1/2_SP-RING"/>
</dbReference>
<reference evidence="15" key="1">
    <citation type="submission" date="2020-10" db="EMBL/GenBank/DDBJ databases">
        <authorList>
            <person name="Han B."/>
            <person name="Lu T."/>
            <person name="Zhao Q."/>
            <person name="Huang X."/>
            <person name="Zhao Y."/>
        </authorList>
    </citation>
    <scope>NUCLEOTIDE SEQUENCE</scope>
</reference>
<dbReference type="GO" id="GO:0008270">
    <property type="term" value="F:zinc ion binding"/>
    <property type="evidence" value="ECO:0007669"/>
    <property type="project" value="UniProtKB-KW"/>
</dbReference>
<sequence length="972" mass="107100">MASPDDPVLAACKHKLSHFRIKELKDVLDKLGLSKQGKKQDLVDRVMEVLLSQQDQASETNGLPKAKMVVKIVEDTFRKMQDPTNTVAASKSHESGHSVKPKKKPGDSAQKVKVRCPCGDSKPNDSMIKCIDPQCNIWQHVGCVIIPDSEKSVDNISPELPSCFYCELCRLSRADPFWVTVNHLLLPVLIGPSAVAADGSYTVQYTAKSFQLSRANREMLQQAECDIQVWCILLSDKVPFRMHWPLHSDMQVNGIYVRVVNRQPQQKLGANGRDDGPLNCQEEISRTGRCVGGGAEANNADSDSDIEVVADSVSVNLRCPMTASRIQIAGRFKPCAHMGCFDLEAFIEINQRSRKWQCPICLKNYSLENIIIDPYFNRITSLIKSCGDDTSEIDVKPDGSWRVKGRAELKDLIQWHQPDGTLSVATDTAAKPEICIVKHEVKEEPLSEEVGCLKLGLRKKNNGQWEISKIGDADLVPSSGNDHSRYNENKNCITLSSNIGDTNIANEGFNLEPATNGDPMAHVHDLDSSSSDENGLPASTGQDIIVLSDSDDDDVMVLSPGAVNCGSTHDTGNLFPLNTPENLGVCSEQTGGCPKESSFVALREGFGDLGLSFWECPGSPRDDPTSQILETSTKTTDNPGEVENYPANDQSKQGPVSGADLGVAANPVEDGHDSALQPCSLSERDSAMGLANLVADTQTCVDVHSDKWTDVSTSGSDEDLTTAKIASKKRSNPGDRITALDDMLFVSRVREMGHWRYKNGNDIRPIHDPPVLRRVTPPPRLVLICVTRTLEVPEEYSYPPGFNPGQNSRLCRLNKYLLDVYGDIDRIMNDHSYYTRAYNTNVDICVVFQCRQMNDVVNESREQQRGATPNFRPPPPPTRATSIPARPHVTVQQCTANFRPPPPPTRATSIPARPHVTVQQCTAVRLLHLALEVALLAPSKNRMTTWGFDVLTDRVVHVLTDNDQIEFVVLKN</sequence>
<dbReference type="Gene3D" id="1.10.720.30">
    <property type="entry name" value="SAP domain"/>
    <property type="match status" value="1"/>
</dbReference>
<feature type="region of interest" description="Disordered" evidence="12">
    <location>
        <begin position="512"/>
        <end position="536"/>
    </location>
</feature>
<feature type="domain" description="SAP" evidence="13">
    <location>
        <begin position="16"/>
        <end position="50"/>
    </location>
</feature>